<dbReference type="Proteomes" id="UP000318833">
    <property type="component" value="Unassembled WGS sequence"/>
</dbReference>
<feature type="transmembrane region" description="Helical" evidence="1">
    <location>
        <begin position="123"/>
        <end position="144"/>
    </location>
</feature>
<name>A0A554VRJ8_9FLAO</name>
<keyword evidence="1" id="KW-1133">Transmembrane helix</keyword>
<feature type="transmembrane region" description="Helical" evidence="1">
    <location>
        <begin position="21"/>
        <end position="41"/>
    </location>
</feature>
<feature type="transmembrane region" description="Helical" evidence="1">
    <location>
        <begin position="61"/>
        <end position="82"/>
    </location>
</feature>
<dbReference type="EMBL" id="VLNR01000002">
    <property type="protein sequence ID" value="TSE11279.1"/>
    <property type="molecule type" value="Genomic_DNA"/>
</dbReference>
<dbReference type="AlphaFoldDB" id="A0A554VRJ8"/>
<protein>
    <submittedName>
        <fullName evidence="2">Uncharacterized protein</fullName>
    </submittedName>
</protein>
<comment type="caution">
    <text evidence="2">The sequence shown here is derived from an EMBL/GenBank/DDBJ whole genome shotgun (WGS) entry which is preliminary data.</text>
</comment>
<feature type="transmembrane region" description="Helical" evidence="1">
    <location>
        <begin position="94"/>
        <end position="111"/>
    </location>
</feature>
<evidence type="ECO:0000256" key="1">
    <source>
        <dbReference type="SAM" id="Phobius"/>
    </source>
</evidence>
<gene>
    <name evidence="2" type="ORF">FOF46_01225</name>
</gene>
<dbReference type="OrthoDB" id="1161502at2"/>
<organism evidence="2 3">
    <name type="scientific">Aquimarina algiphila</name>
    <dbReference type="NCBI Taxonomy" id="2047982"/>
    <lineage>
        <taxon>Bacteria</taxon>
        <taxon>Pseudomonadati</taxon>
        <taxon>Bacteroidota</taxon>
        <taxon>Flavobacteriia</taxon>
        <taxon>Flavobacteriales</taxon>
        <taxon>Flavobacteriaceae</taxon>
        <taxon>Aquimarina</taxon>
    </lineage>
</organism>
<proteinExistence type="predicted"/>
<reference evidence="2 3" key="1">
    <citation type="submission" date="2019-07" db="EMBL/GenBank/DDBJ databases">
        <title>The draft genome sequence of Aquimarina algiphila M91.</title>
        <authorList>
            <person name="Meng X."/>
        </authorList>
    </citation>
    <scope>NUCLEOTIDE SEQUENCE [LARGE SCALE GENOMIC DNA]</scope>
    <source>
        <strain evidence="2 3">M91</strain>
    </source>
</reference>
<sequence>MNKIHSKLTKTNYNTQTTGETNIIIIILTIGAIVAAIAPFLHILCSKESKIELFGFRNARMFFYAIGLPVTLLISSIILSYISNFIGIKKINQAVRSIAFIFLSVSFYYIVWTFWAKADFPPIVYYGMIILIACSFGFCMNKFLRYISTSTKRLLEISNKIPNLDLRIKTVNDIANIMPDDNEDLVTYKTMVDVTGDNLKETITEIKKDLN</sequence>
<evidence type="ECO:0000313" key="2">
    <source>
        <dbReference type="EMBL" id="TSE11279.1"/>
    </source>
</evidence>
<keyword evidence="1" id="KW-0812">Transmembrane</keyword>
<evidence type="ECO:0000313" key="3">
    <source>
        <dbReference type="Proteomes" id="UP000318833"/>
    </source>
</evidence>
<accession>A0A554VRJ8</accession>
<keyword evidence="3" id="KW-1185">Reference proteome</keyword>
<dbReference type="RefSeq" id="WP_143915203.1">
    <property type="nucleotide sequence ID" value="NZ_CANMXV010000003.1"/>
</dbReference>
<keyword evidence="1" id="KW-0472">Membrane</keyword>